<feature type="compositionally biased region" description="Basic and acidic residues" evidence="2">
    <location>
        <begin position="22"/>
        <end position="33"/>
    </location>
</feature>
<feature type="compositionally biased region" description="Acidic residues" evidence="2">
    <location>
        <begin position="1"/>
        <end position="14"/>
    </location>
</feature>
<keyword evidence="1" id="KW-0677">Repeat</keyword>
<evidence type="ECO:0000313" key="4">
    <source>
        <dbReference type="Proteomes" id="UP001642483"/>
    </source>
</evidence>
<dbReference type="InterPro" id="IPR003409">
    <property type="entry name" value="MORN"/>
</dbReference>
<dbReference type="PANTHER" id="PTHR43215:SF14">
    <property type="entry name" value="RADIAL SPOKE HEAD 1 HOMOLOG"/>
    <property type="match status" value="1"/>
</dbReference>
<gene>
    <name evidence="3" type="ORF">CVLEPA_LOCUS28409</name>
</gene>
<dbReference type="SMART" id="SM00698">
    <property type="entry name" value="MORN"/>
    <property type="match status" value="7"/>
</dbReference>
<feature type="compositionally biased region" description="Acidic residues" evidence="2">
    <location>
        <begin position="274"/>
        <end position="297"/>
    </location>
</feature>
<evidence type="ECO:0000256" key="2">
    <source>
        <dbReference type="SAM" id="MobiDB-lite"/>
    </source>
</evidence>
<dbReference type="Proteomes" id="UP001642483">
    <property type="component" value="Unassembled WGS sequence"/>
</dbReference>
<dbReference type="Gene3D" id="2.20.110.10">
    <property type="entry name" value="Histone H3 K4-specific methyltransferase SET7/9 N-terminal domain"/>
    <property type="match status" value="3"/>
</dbReference>
<feature type="region of interest" description="Disordered" evidence="2">
    <location>
        <begin position="221"/>
        <end position="297"/>
    </location>
</feature>
<name>A0ABP0GTR7_CLALP</name>
<feature type="region of interest" description="Disordered" evidence="2">
    <location>
        <begin position="1"/>
        <end position="60"/>
    </location>
</feature>
<dbReference type="EMBL" id="CAWYQH010000141">
    <property type="protein sequence ID" value="CAK8695123.1"/>
    <property type="molecule type" value="Genomic_DNA"/>
</dbReference>
<keyword evidence="4" id="KW-1185">Reference proteome</keyword>
<accession>A0ABP0GTR7</accession>
<evidence type="ECO:0000313" key="3">
    <source>
        <dbReference type="EMBL" id="CAK8695123.1"/>
    </source>
</evidence>
<dbReference type="PANTHER" id="PTHR43215">
    <property type="entry name" value="RADIAL SPOKE HEAD 1 HOMOLOG"/>
    <property type="match status" value="1"/>
</dbReference>
<sequence>MSDLGSDEFGEDEAGPYLGEYEGDRNEEGERHGYGKATLPNGDTYEGQYDRGKRHGQGTYRFKSNARYNGEYLHNKKHGQGTFIYPDGSRYEGSWVDDQRQGNGKYFYVNSDTYEGEWSKHERHGQGSYIYADTGSKYVGTWISGKCEGAGEFIHANHRFQGNWTDGNMQGPGKYIFDIGCEQHGEYIPVEQTQGDGEEEEPTTVTIPKWKAGKITAITLYSPEEETPAANMETAETTALDETGNLDDATSKEEVNNDSQSPVSEAEHAVTENETAEENENANPDDADAEEPASTED</sequence>
<evidence type="ECO:0008006" key="5">
    <source>
        <dbReference type="Google" id="ProtNLM"/>
    </source>
</evidence>
<organism evidence="3 4">
    <name type="scientific">Clavelina lepadiformis</name>
    <name type="common">Light-bulb sea squirt</name>
    <name type="synonym">Ascidia lepadiformis</name>
    <dbReference type="NCBI Taxonomy" id="159417"/>
    <lineage>
        <taxon>Eukaryota</taxon>
        <taxon>Metazoa</taxon>
        <taxon>Chordata</taxon>
        <taxon>Tunicata</taxon>
        <taxon>Ascidiacea</taxon>
        <taxon>Aplousobranchia</taxon>
        <taxon>Clavelinidae</taxon>
        <taxon>Clavelina</taxon>
    </lineage>
</organism>
<dbReference type="Pfam" id="PF02493">
    <property type="entry name" value="MORN"/>
    <property type="match status" value="7"/>
</dbReference>
<proteinExistence type="predicted"/>
<comment type="caution">
    <text evidence="3">The sequence shown here is derived from an EMBL/GenBank/DDBJ whole genome shotgun (WGS) entry which is preliminary data.</text>
</comment>
<dbReference type="SUPFAM" id="SSF82185">
    <property type="entry name" value="Histone H3 K4-specific methyltransferase SET7/9 N-terminal domain"/>
    <property type="match status" value="2"/>
</dbReference>
<protein>
    <recommendedName>
        <fullName evidence="5">Radial spoke head 1 homolog</fullName>
    </recommendedName>
</protein>
<evidence type="ECO:0000256" key="1">
    <source>
        <dbReference type="ARBA" id="ARBA00022737"/>
    </source>
</evidence>
<reference evidence="3 4" key="1">
    <citation type="submission" date="2024-02" db="EMBL/GenBank/DDBJ databases">
        <authorList>
            <person name="Daric V."/>
            <person name="Darras S."/>
        </authorList>
    </citation>
    <scope>NUCLEOTIDE SEQUENCE [LARGE SCALE GENOMIC DNA]</scope>
</reference>